<comment type="caution">
    <text evidence="1">The sequence shown here is derived from an EMBL/GenBank/DDBJ whole genome shotgun (WGS) entry which is preliminary data.</text>
</comment>
<protein>
    <submittedName>
        <fullName evidence="1">Uncharacterized protein</fullName>
    </submittedName>
</protein>
<evidence type="ECO:0000313" key="1">
    <source>
        <dbReference type="EMBL" id="MEX6688504.1"/>
    </source>
</evidence>
<organism evidence="1 2">
    <name type="scientific">Danxiaibacter flavus</name>
    <dbReference type="NCBI Taxonomy" id="3049108"/>
    <lineage>
        <taxon>Bacteria</taxon>
        <taxon>Pseudomonadati</taxon>
        <taxon>Bacteroidota</taxon>
        <taxon>Chitinophagia</taxon>
        <taxon>Chitinophagales</taxon>
        <taxon>Chitinophagaceae</taxon>
        <taxon>Danxiaibacter</taxon>
    </lineage>
</organism>
<dbReference type="EMBL" id="JAULBC010000004">
    <property type="protein sequence ID" value="MEX6688504.1"/>
    <property type="molecule type" value="Genomic_DNA"/>
</dbReference>
<proteinExistence type="predicted"/>
<keyword evidence="2" id="KW-1185">Reference proteome</keyword>
<dbReference type="Proteomes" id="UP001560573">
    <property type="component" value="Unassembled WGS sequence"/>
</dbReference>
<gene>
    <name evidence="1" type="ORF">QTN47_13405</name>
</gene>
<sequence>MYTEKHSAVHSFHIPVLGLGFSIDTPLKVARYGISSVVSIVEDELIEDMRVLHSKQNNLSWVAITEKEPDFRAKRITAYLNLLHYLVAQQVAGLKGMHFSPGSDLYKYFELLPETSGAKMLFRQMCAMEEGNEKIQIQNSLRELVHAGSIDVNIMAKVDNNRYKASGEKMPDEYSDALSALRGFAQSKLSASVVFSAGYNPRLYNYVEHFDDFYPDGQGDLKKKIILKVSDYRSALVQGKIFAKKGLWVSEFRIESGLNCGGHAFPTEGLLLGPILEEFKTNRAVLAAELLALCNNALQSKGKTVFSSLPSQKISVQGGVGTTEEQGFLLEYFQLDSVGWGSPFLLVPEATNVDKGTLQQMATAKLDDYFLSNASPLGVPFNNFRISSSETQRKTRIENNRAGSPCYLKYLCSDTEFTEIPICTASRQYQHLKEKQLREAGLSESVLQARLDRMKERDCLCEGLTASARLKNEVSLPHKLTAVAICPGPNLAYFSGIFSLKEMVGHIYGRINILNSLYRPHMFINELKMYIDYIKRKIADDADLLNESSARYYRKFIANLNKGIAYYKSIIQHIQHTNVAEDLRQLELQLAALG</sequence>
<reference evidence="1 2" key="1">
    <citation type="submission" date="2023-07" db="EMBL/GenBank/DDBJ databases">
        <authorList>
            <person name="Lian W.-H."/>
        </authorList>
    </citation>
    <scope>NUCLEOTIDE SEQUENCE [LARGE SCALE GENOMIC DNA]</scope>
    <source>
        <strain evidence="1 2">SYSU DXS3180</strain>
    </source>
</reference>
<name>A0ABV3ZJ88_9BACT</name>
<dbReference type="RefSeq" id="WP_369329913.1">
    <property type="nucleotide sequence ID" value="NZ_JAULBC010000004.1"/>
</dbReference>
<evidence type="ECO:0000313" key="2">
    <source>
        <dbReference type="Proteomes" id="UP001560573"/>
    </source>
</evidence>
<accession>A0ABV3ZJ88</accession>